<organism evidence="1 2">
    <name type="scientific">Candidatus Sulfurimonas baltica</name>
    <dbReference type="NCBI Taxonomy" id="2740404"/>
    <lineage>
        <taxon>Bacteria</taxon>
        <taxon>Pseudomonadati</taxon>
        <taxon>Campylobacterota</taxon>
        <taxon>Epsilonproteobacteria</taxon>
        <taxon>Campylobacterales</taxon>
        <taxon>Sulfurimonadaceae</taxon>
        <taxon>Sulfurimonas</taxon>
    </lineage>
</organism>
<keyword evidence="2" id="KW-1185">Reference proteome</keyword>
<gene>
    <name evidence="1" type="ORF">HUE88_04205</name>
</gene>
<evidence type="ECO:0000313" key="1">
    <source>
        <dbReference type="EMBL" id="QOY52898.1"/>
    </source>
</evidence>
<accession>A0A7S7LWS7</accession>
<sequence>MSILENNTRKNEREHIKILYKNYIDAMNSYNISLRYRMYWQKDEDGCDKLMIQHLKTRKSESIGRRCGETERIKSDFYKSKIEIIKLLLNMEENVKNKKSPKGISPIEILYATLT</sequence>
<evidence type="ECO:0000313" key="2">
    <source>
        <dbReference type="Proteomes" id="UP000593994"/>
    </source>
</evidence>
<dbReference type="RefSeq" id="WP_194371387.1">
    <property type="nucleotide sequence ID" value="NZ_CP054492.1"/>
</dbReference>
<name>A0A7S7LWS7_9BACT</name>
<dbReference type="EMBL" id="CP054492">
    <property type="protein sequence ID" value="QOY52898.1"/>
    <property type="molecule type" value="Genomic_DNA"/>
</dbReference>
<protein>
    <submittedName>
        <fullName evidence="1">Uncharacterized protein</fullName>
    </submittedName>
</protein>
<dbReference type="Proteomes" id="UP000593994">
    <property type="component" value="Chromosome"/>
</dbReference>
<proteinExistence type="predicted"/>
<reference evidence="1 2" key="1">
    <citation type="submission" date="2020-05" db="EMBL/GenBank/DDBJ databases">
        <title>Sulfurimonas marisnigri, sp. nov., and Sulfurimonas baltica, sp. nov., manganese oxide reducing chemolithoautotrophs of the class Epsilonproteobacteria isolated from the pelagic redoxclines of the Black and Baltic Seas and emended description of the genus Sulfurimonas.</title>
        <authorList>
            <person name="Henkel J.V."/>
            <person name="Laudan C."/>
            <person name="Werner J."/>
            <person name="Neu T."/>
            <person name="Plewe S."/>
            <person name="Sproer C."/>
            <person name="Bunk B."/>
            <person name="Schulz-Vogt H.N."/>
        </authorList>
    </citation>
    <scope>NUCLEOTIDE SEQUENCE [LARGE SCALE GENOMIC DNA]</scope>
    <source>
        <strain evidence="1 2">GD2</strain>
    </source>
</reference>
<dbReference type="AlphaFoldDB" id="A0A7S7LWS7"/>
<dbReference type="KEGG" id="sbal:HUE88_04205"/>